<dbReference type="Pfam" id="PF03171">
    <property type="entry name" value="2OG-FeII_Oxy"/>
    <property type="match status" value="1"/>
</dbReference>
<name>A0A852VV43_9MICO</name>
<dbReference type="InterPro" id="IPR050231">
    <property type="entry name" value="Iron_ascorbate_oxido_reductase"/>
</dbReference>
<dbReference type="EMBL" id="JACCAE010000001">
    <property type="protein sequence ID" value="NYF97431.1"/>
    <property type="molecule type" value="Genomic_DNA"/>
</dbReference>
<evidence type="ECO:0000313" key="6">
    <source>
        <dbReference type="EMBL" id="NYF97431.1"/>
    </source>
</evidence>
<keyword evidence="7" id="KW-1185">Reference proteome</keyword>
<evidence type="ECO:0000256" key="2">
    <source>
        <dbReference type="ARBA" id="ARBA00023194"/>
    </source>
</evidence>
<evidence type="ECO:0000256" key="1">
    <source>
        <dbReference type="ARBA" id="ARBA00004792"/>
    </source>
</evidence>
<comment type="pathway">
    <text evidence="1">Antibiotic biosynthesis.</text>
</comment>
<dbReference type="GO" id="GO:0017000">
    <property type="term" value="P:antibiotic biosynthetic process"/>
    <property type="evidence" value="ECO:0007669"/>
    <property type="project" value="UniProtKB-KW"/>
</dbReference>
<dbReference type="InterPro" id="IPR005123">
    <property type="entry name" value="Oxoglu/Fe-dep_dioxygenase_dom"/>
</dbReference>
<keyword evidence="3" id="KW-0479">Metal-binding</keyword>
<dbReference type="PRINTS" id="PR00682">
    <property type="entry name" value="IPNSYNTHASE"/>
</dbReference>
<comment type="similarity">
    <text evidence="3">Belongs to the iron/ascorbate-dependent oxidoreductase family.</text>
</comment>
<protein>
    <submittedName>
        <fullName evidence="6">Isopenicillin N synthase-like dioxygenase</fullName>
    </submittedName>
</protein>
<keyword evidence="3" id="KW-0408">Iron</keyword>
<reference evidence="6 7" key="1">
    <citation type="submission" date="2020-07" db="EMBL/GenBank/DDBJ databases">
        <title>Sequencing the genomes of 1000 actinobacteria strains.</title>
        <authorList>
            <person name="Klenk H.-P."/>
        </authorList>
    </citation>
    <scope>NUCLEOTIDE SEQUENCE [LARGE SCALE GENOMIC DNA]</scope>
    <source>
        <strain evidence="6 7">DSM 26154</strain>
    </source>
</reference>
<sequence>MSATGVPIIDLSPFEGPDAEESRNVELAVKEACENIGFLVVTGHGVPDDVILRMRQVSTAFFDLPERLKRQSVSEPGQTMGWVPSQKESLAATREEDTPPDLKESFDIRRPDAPEDEYYNSGMGQYFFRPMVWPKDPDEFRETWTEYYHEMERLAQRVMRLFAGALNLPHDFFADKLDRSVDYLRCVNYPAQDEEPLPGQLRAGAHTDYGTLTLLMTDDAPGGLQVQAPTGEWVDAPNVPNAYVINIGDMMSKWTDGRWVSTVHRVVNPNDSVRGSSRRLSIPFFQNPNYDALIAPISPHDGTNQKPQEVFMAGEWLMAKQNKSRVK</sequence>
<dbReference type="InterPro" id="IPR044861">
    <property type="entry name" value="IPNS-like_FE2OG_OXY"/>
</dbReference>
<proteinExistence type="inferred from homology"/>
<accession>A0A852VV43</accession>
<dbReference type="GO" id="GO:0046872">
    <property type="term" value="F:metal ion binding"/>
    <property type="evidence" value="ECO:0007669"/>
    <property type="project" value="UniProtKB-KW"/>
</dbReference>
<dbReference type="InterPro" id="IPR027443">
    <property type="entry name" value="IPNS-like_sf"/>
</dbReference>
<keyword evidence="3" id="KW-0560">Oxidoreductase</keyword>
<evidence type="ECO:0000259" key="5">
    <source>
        <dbReference type="PROSITE" id="PS51471"/>
    </source>
</evidence>
<dbReference type="PANTHER" id="PTHR47990">
    <property type="entry name" value="2-OXOGLUTARATE (2OG) AND FE(II)-DEPENDENT OXYGENASE SUPERFAMILY PROTEIN-RELATED"/>
    <property type="match status" value="1"/>
</dbReference>
<feature type="domain" description="Fe2OG dioxygenase" evidence="5">
    <location>
        <begin position="180"/>
        <end position="288"/>
    </location>
</feature>
<feature type="region of interest" description="Disordered" evidence="4">
    <location>
        <begin position="72"/>
        <end position="102"/>
    </location>
</feature>
<keyword evidence="6" id="KW-0223">Dioxygenase</keyword>
<dbReference type="Pfam" id="PF14226">
    <property type="entry name" value="DIOX_N"/>
    <property type="match status" value="1"/>
</dbReference>
<evidence type="ECO:0000256" key="3">
    <source>
        <dbReference type="RuleBase" id="RU003682"/>
    </source>
</evidence>
<evidence type="ECO:0000256" key="4">
    <source>
        <dbReference type="SAM" id="MobiDB-lite"/>
    </source>
</evidence>
<evidence type="ECO:0000313" key="7">
    <source>
        <dbReference type="Proteomes" id="UP000554054"/>
    </source>
</evidence>
<dbReference type="PROSITE" id="PS51471">
    <property type="entry name" value="FE2OG_OXY"/>
    <property type="match status" value="1"/>
</dbReference>
<dbReference type="Gene3D" id="2.60.120.330">
    <property type="entry name" value="B-lactam Antibiotic, Isopenicillin N Synthase, Chain"/>
    <property type="match status" value="1"/>
</dbReference>
<dbReference type="Proteomes" id="UP000554054">
    <property type="component" value="Unassembled WGS sequence"/>
</dbReference>
<dbReference type="RefSeq" id="WP_185990372.1">
    <property type="nucleotide sequence ID" value="NZ_JACCAE010000001.1"/>
</dbReference>
<dbReference type="InterPro" id="IPR026992">
    <property type="entry name" value="DIOX_N"/>
</dbReference>
<dbReference type="SUPFAM" id="SSF51197">
    <property type="entry name" value="Clavaminate synthase-like"/>
    <property type="match status" value="1"/>
</dbReference>
<dbReference type="GO" id="GO:0051213">
    <property type="term" value="F:dioxygenase activity"/>
    <property type="evidence" value="ECO:0007669"/>
    <property type="project" value="UniProtKB-KW"/>
</dbReference>
<dbReference type="AlphaFoldDB" id="A0A852VV43"/>
<feature type="compositionally biased region" description="Basic and acidic residues" evidence="4">
    <location>
        <begin position="93"/>
        <end position="102"/>
    </location>
</feature>
<keyword evidence="2" id="KW-0045">Antibiotic biosynthesis</keyword>
<gene>
    <name evidence="6" type="ORF">BJY20_000823</name>
</gene>
<organism evidence="6 7">
    <name type="scientific">Janibacter cremeus</name>
    <dbReference type="NCBI Taxonomy" id="1285192"/>
    <lineage>
        <taxon>Bacteria</taxon>
        <taxon>Bacillati</taxon>
        <taxon>Actinomycetota</taxon>
        <taxon>Actinomycetes</taxon>
        <taxon>Micrococcales</taxon>
        <taxon>Intrasporangiaceae</taxon>
        <taxon>Janibacter</taxon>
    </lineage>
</organism>
<comment type="caution">
    <text evidence="6">The sequence shown here is derived from an EMBL/GenBank/DDBJ whole genome shotgun (WGS) entry which is preliminary data.</text>
</comment>